<dbReference type="InterPro" id="IPR023213">
    <property type="entry name" value="CAT-like_dom_sf"/>
</dbReference>
<evidence type="ECO:0000313" key="4">
    <source>
        <dbReference type="EMBL" id="SMC30008.1"/>
    </source>
</evidence>
<dbReference type="InterPro" id="IPR000873">
    <property type="entry name" value="AMP-dep_synth/lig_dom"/>
</dbReference>
<feature type="domain" description="Carrier" evidence="3">
    <location>
        <begin position="980"/>
        <end position="1055"/>
    </location>
</feature>
<dbReference type="Proteomes" id="UP000192761">
    <property type="component" value="Unassembled WGS sequence"/>
</dbReference>
<keyword evidence="2" id="KW-0597">Phosphoprotein</keyword>
<dbReference type="Gene3D" id="1.10.1200.10">
    <property type="entry name" value="ACP-like"/>
    <property type="match status" value="1"/>
</dbReference>
<dbReference type="FunFam" id="1.10.1200.10:FF:000016">
    <property type="entry name" value="Non-ribosomal peptide synthase"/>
    <property type="match status" value="1"/>
</dbReference>
<dbReference type="SUPFAM" id="SSF56801">
    <property type="entry name" value="Acetyl-CoA synthetase-like"/>
    <property type="match status" value="1"/>
</dbReference>
<dbReference type="Gene3D" id="2.30.38.10">
    <property type="entry name" value="Luciferase, Domain 3"/>
    <property type="match status" value="1"/>
</dbReference>
<evidence type="ECO:0000256" key="1">
    <source>
        <dbReference type="ARBA" id="ARBA00022450"/>
    </source>
</evidence>
<dbReference type="SUPFAM" id="SSF52777">
    <property type="entry name" value="CoA-dependent acyltransferases"/>
    <property type="match status" value="3"/>
</dbReference>
<dbReference type="GO" id="GO:0003824">
    <property type="term" value="F:catalytic activity"/>
    <property type="evidence" value="ECO:0007669"/>
    <property type="project" value="InterPro"/>
</dbReference>
<dbReference type="InterPro" id="IPR025110">
    <property type="entry name" value="AMP-bd_C"/>
</dbReference>
<organism evidence="4 5">
    <name type="scientific">Andreprevotia lacus DSM 23236</name>
    <dbReference type="NCBI Taxonomy" id="1121001"/>
    <lineage>
        <taxon>Bacteria</taxon>
        <taxon>Pseudomonadati</taxon>
        <taxon>Pseudomonadota</taxon>
        <taxon>Betaproteobacteria</taxon>
        <taxon>Neisseriales</taxon>
        <taxon>Chitinibacteraceae</taxon>
        <taxon>Andreprevotia</taxon>
    </lineage>
</organism>
<dbReference type="AlphaFoldDB" id="A0A1W1Y2Q4"/>
<accession>A0A1W1Y2Q4</accession>
<dbReference type="InterPro" id="IPR009081">
    <property type="entry name" value="PP-bd_ACP"/>
</dbReference>
<dbReference type="Pfam" id="PF00550">
    <property type="entry name" value="PP-binding"/>
    <property type="match status" value="1"/>
</dbReference>
<dbReference type="Pfam" id="PF00668">
    <property type="entry name" value="Condensation"/>
    <property type="match status" value="2"/>
</dbReference>
<dbReference type="GO" id="GO:0044550">
    <property type="term" value="P:secondary metabolite biosynthetic process"/>
    <property type="evidence" value="ECO:0007669"/>
    <property type="project" value="UniProtKB-ARBA"/>
</dbReference>
<dbReference type="Gene3D" id="3.30.559.30">
    <property type="entry name" value="Nonribosomal peptide synthetase, condensation domain"/>
    <property type="match status" value="1"/>
</dbReference>
<dbReference type="Pfam" id="PF13193">
    <property type="entry name" value="AMP-binding_C"/>
    <property type="match status" value="1"/>
</dbReference>
<dbReference type="CDD" id="cd19544">
    <property type="entry name" value="E-C_NRPS"/>
    <property type="match status" value="1"/>
</dbReference>
<dbReference type="PANTHER" id="PTHR45527:SF1">
    <property type="entry name" value="FATTY ACID SYNTHASE"/>
    <property type="match status" value="1"/>
</dbReference>
<keyword evidence="5" id="KW-1185">Reference proteome</keyword>
<dbReference type="InterPro" id="IPR036736">
    <property type="entry name" value="ACP-like_sf"/>
</dbReference>
<dbReference type="SMART" id="SM00823">
    <property type="entry name" value="PKS_PP"/>
    <property type="match status" value="1"/>
</dbReference>
<dbReference type="Gene3D" id="3.30.300.30">
    <property type="match status" value="1"/>
</dbReference>
<keyword evidence="1" id="KW-0596">Phosphopantetheine</keyword>
<proteinExistence type="predicted"/>
<dbReference type="CDD" id="cd19531">
    <property type="entry name" value="LCL_NRPS-like"/>
    <property type="match status" value="1"/>
</dbReference>
<dbReference type="FunFam" id="3.30.559.10:FF:000012">
    <property type="entry name" value="Non-ribosomal peptide synthetase"/>
    <property type="match status" value="1"/>
</dbReference>
<dbReference type="FunFam" id="3.40.50.980:FF:000001">
    <property type="entry name" value="Non-ribosomal peptide synthetase"/>
    <property type="match status" value="1"/>
</dbReference>
<evidence type="ECO:0000259" key="3">
    <source>
        <dbReference type="PROSITE" id="PS50075"/>
    </source>
</evidence>
<reference evidence="4 5" key="1">
    <citation type="submission" date="2017-04" db="EMBL/GenBank/DDBJ databases">
        <authorList>
            <person name="Afonso C.L."/>
            <person name="Miller P.J."/>
            <person name="Scott M.A."/>
            <person name="Spackman E."/>
            <person name="Goraichik I."/>
            <person name="Dimitrov K.M."/>
            <person name="Suarez D.L."/>
            <person name="Swayne D.E."/>
        </authorList>
    </citation>
    <scope>NUCLEOTIDE SEQUENCE [LARGE SCALE GENOMIC DNA]</scope>
    <source>
        <strain evidence="4 5">DSM 23236</strain>
    </source>
</reference>
<dbReference type="Pfam" id="PF00501">
    <property type="entry name" value="AMP-binding"/>
    <property type="match status" value="1"/>
</dbReference>
<gene>
    <name evidence="4" type="ORF">SAMN02745857_04352</name>
</gene>
<dbReference type="FunFam" id="3.30.300.30:FF:000010">
    <property type="entry name" value="Enterobactin synthetase component F"/>
    <property type="match status" value="1"/>
</dbReference>
<evidence type="ECO:0000256" key="2">
    <source>
        <dbReference type="ARBA" id="ARBA00022553"/>
    </source>
</evidence>
<dbReference type="FunFam" id="2.30.38.10:FF:000001">
    <property type="entry name" value="Non-ribosomal peptide synthetase PvdI"/>
    <property type="match status" value="1"/>
</dbReference>
<dbReference type="SUPFAM" id="SSF47336">
    <property type="entry name" value="ACP-like"/>
    <property type="match status" value="1"/>
</dbReference>
<dbReference type="InterPro" id="IPR010071">
    <property type="entry name" value="AA_adenyl_dom"/>
</dbReference>
<evidence type="ECO:0000313" key="5">
    <source>
        <dbReference type="Proteomes" id="UP000192761"/>
    </source>
</evidence>
<dbReference type="GO" id="GO:0031177">
    <property type="term" value="F:phosphopantetheine binding"/>
    <property type="evidence" value="ECO:0007669"/>
    <property type="project" value="InterPro"/>
</dbReference>
<dbReference type="NCBIfam" id="TIGR01733">
    <property type="entry name" value="AA-adenyl-dom"/>
    <property type="match status" value="1"/>
</dbReference>
<dbReference type="FunFam" id="3.40.50.12780:FF:000012">
    <property type="entry name" value="Non-ribosomal peptide synthetase"/>
    <property type="match status" value="1"/>
</dbReference>
<dbReference type="PROSITE" id="PS00455">
    <property type="entry name" value="AMP_BINDING"/>
    <property type="match status" value="1"/>
</dbReference>
<dbReference type="CDD" id="cd12116">
    <property type="entry name" value="A_NRPS_Ta1_like"/>
    <property type="match status" value="1"/>
</dbReference>
<dbReference type="Gene3D" id="3.40.50.980">
    <property type="match status" value="2"/>
</dbReference>
<dbReference type="Gene3D" id="3.30.559.10">
    <property type="entry name" value="Chloramphenicol acetyltransferase-like domain"/>
    <property type="match status" value="2"/>
</dbReference>
<dbReference type="PANTHER" id="PTHR45527">
    <property type="entry name" value="NONRIBOSOMAL PEPTIDE SYNTHETASE"/>
    <property type="match status" value="1"/>
</dbReference>
<dbReference type="InterPro" id="IPR001242">
    <property type="entry name" value="Condensation_dom"/>
</dbReference>
<feature type="non-terminal residue" evidence="4">
    <location>
        <position position="1261"/>
    </location>
</feature>
<dbReference type="GO" id="GO:0043041">
    <property type="term" value="P:amino acid activation for nonribosomal peptide biosynthetic process"/>
    <property type="evidence" value="ECO:0007669"/>
    <property type="project" value="TreeGrafter"/>
</dbReference>
<sequence length="1261" mass="137543">MLPLIDLPQSAIDAIAASVPGGMSNIQDIYPLGALQQGILFHHLLDQDSDTYLIKQQFVFDGQARLARFMAALQTLIARHDIFRTGIIRDDLDQPVQVVLRQVELPVERIMLDPAAGAIALQLDARYDVRRYRMAIDNAPLLHAVIAEDTANGSWVLHLLLHHLICDHTTLELMAEEIRLLLAGQAGQLPIPVPFRDFIAQTTRKTAPEQARAFFSTMLGHIDEPTAPYGINNVYGTGEEIDEVHQQLDISLAERLRKQARAAQVSATSLWHLAWGLVLARICGRDEVVFGTVLFGRLHGGARAEQIMGQCINTLPLCISTAMGSVAHGLRETHARLSGLLQHEHASLAEAQRCSSVAPSTPLFASLLNYRYSQSADSVFAARPLDGIEVLHFDERTNYPLTLTVDDLGSGFGLMVQGGKATRPAVVCGYLVEAITALLDALENAPDQALQQLDILPAAERLQLLSSWNATTAAVNPIATIHQLFEAQVARAPERVAVVFGDKQLSYGDLERRANQLAHALQAQGVAPGARIALCMTRSQQLLVALLGILKAGCSYVPLDPTYPSERLTHMLTDAAPALLLTQTGLLDVAAHAVPALRLDTIDLSRFPPTSVQTGVSGQHAAYMIYTSGSTGRPKGVVVEHAAVVNFLGSMAKAPGITTDDVMLALTTLSFDIAGLELYLPLTVGARIVLSTAEHNADADLLALTIAKYDVTIMQATPSGWRLLLDGGWQGKPDLKALCGGEALPVELAQRMLQRTGELWNLYGPTETTIWSTCQQVLSITGQGATGIGRPIDNTQIYMLDAHGRLAPTGVAGELHIAGAGVARGYWQRPELTAERFVLDVHAAEHGARMYRTGDLARWLPDGRIDYLGRIDQQVKIRGHRIELGEIETMLMTVDGVREAVVVARSDAADQRLVAYIAIHADSAQPDTATLRTLLLQQLPDYMVPAHFVVLAQLPLTPNGKVDRKALPAPQFAALQAHIAPLSETERVLAAIWAEVLGVPRVGVHDDFFALGGHSLLATQAMSKVRNRLQVELPLRTLFDAPTIAALAIRIDATNPRQVERIAAISRSDAMPLSHAQQRLWFLDHLAPGNALYHIAFGLRLLGNLHADWLRQAFDAVIARHEVLRTRFVLQQGKPWQRIDATTVLDWRALDLTSLPTPEREDAATHAMQQLAAQPFALGQAPLLRVALIQLSKHEHLLAICLHHIIADGWSLSLLQTELASAYSACAHDRSPVLPALPIQYADFAHWQRQWLSGDVLARQL</sequence>
<dbReference type="GO" id="GO:0005737">
    <property type="term" value="C:cytoplasm"/>
    <property type="evidence" value="ECO:0007669"/>
    <property type="project" value="TreeGrafter"/>
</dbReference>
<dbReference type="STRING" id="1121001.SAMN02745857_04352"/>
<dbReference type="InterPro" id="IPR020806">
    <property type="entry name" value="PKS_PP-bd"/>
</dbReference>
<dbReference type="OrthoDB" id="5480912at2"/>
<dbReference type="InterPro" id="IPR045851">
    <property type="entry name" value="AMP-bd_C_sf"/>
</dbReference>
<dbReference type="EMBL" id="FWXD01000065">
    <property type="protein sequence ID" value="SMC30008.1"/>
    <property type="molecule type" value="Genomic_DNA"/>
</dbReference>
<dbReference type="PROSITE" id="PS50075">
    <property type="entry name" value="CARRIER"/>
    <property type="match status" value="1"/>
</dbReference>
<protein>
    <submittedName>
        <fullName evidence="4">Amino acid adenylation domain-containing protein</fullName>
    </submittedName>
</protein>
<dbReference type="InterPro" id="IPR020845">
    <property type="entry name" value="AMP-binding_CS"/>
</dbReference>
<dbReference type="GO" id="GO:0072330">
    <property type="term" value="P:monocarboxylic acid biosynthetic process"/>
    <property type="evidence" value="ECO:0007669"/>
    <property type="project" value="UniProtKB-ARBA"/>
</dbReference>
<name>A0A1W1Y2Q4_9NEIS</name>